<evidence type="ECO:0000313" key="3">
    <source>
        <dbReference type="EMBL" id="KAI3940842.1"/>
    </source>
</evidence>
<accession>A0AAD4T7D1</accession>
<name>A0AAD4T7D1_9MAGN</name>
<evidence type="ECO:0000256" key="2">
    <source>
        <dbReference type="SAM" id="Phobius"/>
    </source>
</evidence>
<feature type="region of interest" description="Disordered" evidence="1">
    <location>
        <begin position="1"/>
        <end position="31"/>
    </location>
</feature>
<keyword evidence="2" id="KW-0812">Transmembrane</keyword>
<keyword evidence="2" id="KW-0472">Membrane</keyword>
<sequence>ENMKRTSPRLKAKATNSADNAPSNKATKYGDKVPLEKGKKKKIKTAYKSGLLPLLEMSYYLYKVLKDKPEHVKAFRESLFWGFIELFFKEEPENRPAKDVTTERDAYTKIPQALEMLLGFHDSAVVRKKVQVGFVFNNKVYVPTTDNFVVFFNVQRRFEDAGLKKKLSKVTAHHIKFLHKHFPPIEGKDYKVTRKQIDTVLREAATNGKDPTLFLIFFAMWLCTVFFFTDTGGNFFTQRWFPYLFSMHRVSWPDHIVNYLMDSIKNPKGKDGLKRVPGYTPLLLYWFLEHNNYNQKRQGFEHSTLRFTRWHQLEFCNKLMVEKKDKDGKMVLPEGFIFTDGIREELSPHEQGLTYLKELEEELQIEKDFNNLLYDLLAGERLNAEFIEAENFALQEIFYRIKGRDQFLRKFLADNYFLGSIYEANKNKINLRDDQKKHMADVYKNLQDWEEL</sequence>
<gene>
    <name evidence="3" type="ORF">MKW98_014901</name>
</gene>
<keyword evidence="2" id="KW-1133">Transmembrane helix</keyword>
<dbReference type="EMBL" id="JAJJMB010005112">
    <property type="protein sequence ID" value="KAI3940842.1"/>
    <property type="molecule type" value="Genomic_DNA"/>
</dbReference>
<reference evidence="3" key="1">
    <citation type="submission" date="2022-04" db="EMBL/GenBank/DDBJ databases">
        <title>A functionally conserved STORR gene fusion in Papaver species that diverged 16.8 million years ago.</title>
        <authorList>
            <person name="Catania T."/>
        </authorList>
    </citation>
    <scope>NUCLEOTIDE SEQUENCE</scope>
    <source>
        <strain evidence="3">S-188037</strain>
    </source>
</reference>
<feature type="compositionally biased region" description="Polar residues" evidence="1">
    <location>
        <begin position="14"/>
        <end position="26"/>
    </location>
</feature>
<keyword evidence="4" id="KW-1185">Reference proteome</keyword>
<evidence type="ECO:0000313" key="4">
    <source>
        <dbReference type="Proteomes" id="UP001202328"/>
    </source>
</evidence>
<organism evidence="3 4">
    <name type="scientific">Papaver atlanticum</name>
    <dbReference type="NCBI Taxonomy" id="357466"/>
    <lineage>
        <taxon>Eukaryota</taxon>
        <taxon>Viridiplantae</taxon>
        <taxon>Streptophyta</taxon>
        <taxon>Embryophyta</taxon>
        <taxon>Tracheophyta</taxon>
        <taxon>Spermatophyta</taxon>
        <taxon>Magnoliopsida</taxon>
        <taxon>Ranunculales</taxon>
        <taxon>Papaveraceae</taxon>
        <taxon>Papaveroideae</taxon>
        <taxon>Papaver</taxon>
    </lineage>
</organism>
<dbReference type="AlphaFoldDB" id="A0AAD4T7D1"/>
<feature type="compositionally biased region" description="Basic residues" evidence="1">
    <location>
        <begin position="1"/>
        <end position="12"/>
    </location>
</feature>
<proteinExistence type="predicted"/>
<feature type="transmembrane region" description="Helical" evidence="2">
    <location>
        <begin position="212"/>
        <end position="229"/>
    </location>
</feature>
<feature type="non-terminal residue" evidence="3">
    <location>
        <position position="1"/>
    </location>
</feature>
<evidence type="ECO:0000256" key="1">
    <source>
        <dbReference type="SAM" id="MobiDB-lite"/>
    </source>
</evidence>
<dbReference type="Proteomes" id="UP001202328">
    <property type="component" value="Unassembled WGS sequence"/>
</dbReference>
<protein>
    <submittedName>
        <fullName evidence="3">Uncharacterized protein</fullName>
    </submittedName>
</protein>
<comment type="caution">
    <text evidence="3">The sequence shown here is derived from an EMBL/GenBank/DDBJ whole genome shotgun (WGS) entry which is preliminary data.</text>
</comment>